<proteinExistence type="inferred from homology"/>
<dbReference type="AlphaFoldDB" id="A0A7Y6NQY5"/>
<dbReference type="Proteomes" id="UP000529637">
    <property type="component" value="Unassembled WGS sequence"/>
</dbReference>
<evidence type="ECO:0000256" key="3">
    <source>
        <dbReference type="PIRSR" id="PIRSR605511-2"/>
    </source>
</evidence>
<comment type="caution">
    <text evidence="5">The sequence shown here is derived from an EMBL/GenBank/DDBJ whole genome shotgun (WGS) entry which is preliminary data.</text>
</comment>
<feature type="binding site" evidence="3">
    <location>
        <position position="101"/>
    </location>
    <ligand>
        <name>substrate</name>
    </ligand>
</feature>
<dbReference type="InterPro" id="IPR013658">
    <property type="entry name" value="SGL"/>
</dbReference>
<dbReference type="InterPro" id="IPR011042">
    <property type="entry name" value="6-blade_b-propeller_TolB-like"/>
</dbReference>
<feature type="binding site" evidence="3">
    <location>
        <position position="147"/>
    </location>
    <ligand>
        <name>a divalent metal cation</name>
        <dbReference type="ChEBI" id="CHEBI:60240"/>
    </ligand>
</feature>
<dbReference type="SUPFAM" id="SSF63829">
    <property type="entry name" value="Calcium-dependent phosphotriesterase"/>
    <property type="match status" value="1"/>
</dbReference>
<evidence type="ECO:0000313" key="6">
    <source>
        <dbReference type="Proteomes" id="UP000529637"/>
    </source>
</evidence>
<evidence type="ECO:0000313" key="5">
    <source>
        <dbReference type="EMBL" id="NUZ07722.1"/>
    </source>
</evidence>
<dbReference type="Pfam" id="PF08450">
    <property type="entry name" value="SGL"/>
    <property type="match status" value="1"/>
</dbReference>
<dbReference type="InterPro" id="IPR005511">
    <property type="entry name" value="SMP-30"/>
</dbReference>
<keyword evidence="3" id="KW-0862">Zinc</keyword>
<gene>
    <name evidence="5" type="ORF">HQN59_18320</name>
</gene>
<sequence length="293" mass="32288">MTVELVVDARARLGECPLWCERTQSLFWTDIQNSQLSRWRSADGSTTRWAMRERLGSFALCEESSHLLLGLASGIALFDVDQAATGDLVAVDAEQPSTRINDGRCDAQGRFVFGMFNHAPEPIGHFYRVDADLNVERLALPRVSVANSLAFSPDGMTLYFTDSPTRTIWRADYHADGRIGTPERFVEVPDGEGHPDGAAVDADGGLWSARWDGACIVRHDADGHETDRIALPVTRPTCVAFGGPNLDRLFITSARGGLSDEALAREPWAGGVLAVDVRRRGRPEHRFRTARRV</sequence>
<feature type="domain" description="SMP-30/Gluconolactonase/LRE-like region" evidence="4">
    <location>
        <begin position="13"/>
        <end position="255"/>
    </location>
</feature>
<comment type="similarity">
    <text evidence="1">Belongs to the SMP-30/CGR1 family.</text>
</comment>
<protein>
    <submittedName>
        <fullName evidence="5">SMP-30/gluconolactonase/LRE family protein</fullName>
    </submittedName>
</protein>
<accession>A0A7Y6NQY5</accession>
<evidence type="ECO:0000256" key="1">
    <source>
        <dbReference type="ARBA" id="ARBA00008853"/>
    </source>
</evidence>
<feature type="binding site" evidence="3">
    <location>
        <position position="196"/>
    </location>
    <ligand>
        <name>a divalent metal cation</name>
        <dbReference type="ChEBI" id="CHEBI:60240"/>
    </ligand>
</feature>
<dbReference type="GO" id="GO:0004341">
    <property type="term" value="F:gluconolactonase activity"/>
    <property type="evidence" value="ECO:0007669"/>
    <property type="project" value="TreeGrafter"/>
</dbReference>
<dbReference type="PANTHER" id="PTHR10907:SF47">
    <property type="entry name" value="REGUCALCIN"/>
    <property type="match status" value="1"/>
</dbReference>
<comment type="cofactor">
    <cofactor evidence="3">
        <name>Zn(2+)</name>
        <dbReference type="ChEBI" id="CHEBI:29105"/>
    </cofactor>
    <text evidence="3">Binds 1 divalent metal cation per subunit.</text>
</comment>
<feature type="active site" description="Proton donor/acceptor" evidence="2">
    <location>
        <position position="196"/>
    </location>
</feature>
<organism evidence="5 6">
    <name type="scientific">Piscinibacter koreensis</name>
    <dbReference type="NCBI Taxonomy" id="2742824"/>
    <lineage>
        <taxon>Bacteria</taxon>
        <taxon>Pseudomonadati</taxon>
        <taxon>Pseudomonadota</taxon>
        <taxon>Betaproteobacteria</taxon>
        <taxon>Burkholderiales</taxon>
        <taxon>Sphaerotilaceae</taxon>
        <taxon>Piscinibacter</taxon>
    </lineage>
</organism>
<name>A0A7Y6NQY5_9BURK</name>
<dbReference type="PRINTS" id="PR01790">
    <property type="entry name" value="SMP30FAMILY"/>
</dbReference>
<evidence type="ECO:0000256" key="2">
    <source>
        <dbReference type="PIRSR" id="PIRSR605511-1"/>
    </source>
</evidence>
<keyword evidence="6" id="KW-1185">Reference proteome</keyword>
<reference evidence="5 6" key="1">
    <citation type="submission" date="2020-06" db="EMBL/GenBank/DDBJ databases">
        <title>Schlegella sp. ID0723 isolated from air conditioner.</title>
        <authorList>
            <person name="Kim D.Y."/>
            <person name="Kim D.-U."/>
        </authorList>
    </citation>
    <scope>NUCLEOTIDE SEQUENCE [LARGE SCALE GENOMIC DNA]</scope>
    <source>
        <strain evidence="5 6">ID0723</strain>
    </source>
</reference>
<dbReference type="GO" id="GO:0019853">
    <property type="term" value="P:L-ascorbic acid biosynthetic process"/>
    <property type="evidence" value="ECO:0007669"/>
    <property type="project" value="TreeGrafter"/>
</dbReference>
<dbReference type="RefSeq" id="WP_176070570.1">
    <property type="nucleotide sequence ID" value="NZ_JABWMJ010000009.1"/>
</dbReference>
<dbReference type="EMBL" id="JABWMJ010000009">
    <property type="protein sequence ID" value="NUZ07722.1"/>
    <property type="molecule type" value="Genomic_DNA"/>
</dbReference>
<dbReference type="Gene3D" id="2.120.10.30">
    <property type="entry name" value="TolB, C-terminal domain"/>
    <property type="match status" value="1"/>
</dbReference>
<feature type="binding site" evidence="3">
    <location>
        <position position="15"/>
    </location>
    <ligand>
        <name>a divalent metal cation</name>
        <dbReference type="ChEBI" id="CHEBI:60240"/>
    </ligand>
</feature>
<evidence type="ECO:0000259" key="4">
    <source>
        <dbReference type="Pfam" id="PF08450"/>
    </source>
</evidence>
<feature type="binding site" evidence="3">
    <location>
        <position position="99"/>
    </location>
    <ligand>
        <name>substrate</name>
    </ligand>
</feature>
<keyword evidence="3" id="KW-0479">Metal-binding</keyword>
<dbReference type="GO" id="GO:0005509">
    <property type="term" value="F:calcium ion binding"/>
    <property type="evidence" value="ECO:0007669"/>
    <property type="project" value="TreeGrafter"/>
</dbReference>
<dbReference type="PANTHER" id="PTHR10907">
    <property type="entry name" value="REGUCALCIN"/>
    <property type="match status" value="1"/>
</dbReference>